<feature type="compositionally biased region" description="Basic and acidic residues" evidence="9">
    <location>
        <begin position="1"/>
        <end position="27"/>
    </location>
</feature>
<dbReference type="GO" id="GO:0071555">
    <property type="term" value="P:cell wall organization"/>
    <property type="evidence" value="ECO:0007669"/>
    <property type="project" value="UniProtKB-KW"/>
</dbReference>
<dbReference type="EMBL" id="CAICTM010001661">
    <property type="protein sequence ID" value="CAB9525332.1"/>
    <property type="molecule type" value="Genomic_DNA"/>
</dbReference>
<evidence type="ECO:0000256" key="7">
    <source>
        <dbReference type="ARBA" id="ARBA00023316"/>
    </source>
</evidence>
<gene>
    <name evidence="12" type="ORF">SEMRO_1663_G289420.1</name>
</gene>
<dbReference type="PANTHER" id="PTHR31983">
    <property type="entry name" value="ENDO-1,3(4)-BETA-GLUCANASE 1"/>
    <property type="match status" value="1"/>
</dbReference>
<evidence type="ECO:0000313" key="13">
    <source>
        <dbReference type="Proteomes" id="UP001153069"/>
    </source>
</evidence>
<keyword evidence="6" id="KW-0326">Glycosidase</keyword>
<dbReference type="GO" id="GO:0042973">
    <property type="term" value="F:glucan endo-1,3-beta-D-glucosidase activity"/>
    <property type="evidence" value="ECO:0007669"/>
    <property type="project" value="UniProtKB-EC"/>
</dbReference>
<dbReference type="Pfam" id="PF17652">
    <property type="entry name" value="Glyco_hydro81C"/>
    <property type="match status" value="2"/>
</dbReference>
<dbReference type="InterPro" id="IPR040451">
    <property type="entry name" value="GH81_N"/>
</dbReference>
<keyword evidence="5" id="KW-0119">Carbohydrate metabolism</keyword>
<dbReference type="PROSITE" id="PS52008">
    <property type="entry name" value="GH81"/>
    <property type="match status" value="1"/>
</dbReference>
<dbReference type="OrthoDB" id="4473401at2759"/>
<dbReference type="Gene3D" id="2.70.98.30">
    <property type="entry name" value="Golgi alpha-mannosidase II, domain 4"/>
    <property type="match status" value="1"/>
</dbReference>
<dbReference type="Pfam" id="PF03639">
    <property type="entry name" value="Glyco_hydro_81"/>
    <property type="match status" value="1"/>
</dbReference>
<evidence type="ECO:0000256" key="3">
    <source>
        <dbReference type="ARBA" id="ARBA00012780"/>
    </source>
</evidence>
<evidence type="ECO:0000259" key="10">
    <source>
        <dbReference type="Pfam" id="PF03639"/>
    </source>
</evidence>
<feature type="region of interest" description="Disordered" evidence="9">
    <location>
        <begin position="1"/>
        <end position="63"/>
    </location>
</feature>
<dbReference type="GO" id="GO:0052861">
    <property type="term" value="F:endo-1,3(4)-beta-glucanase activity"/>
    <property type="evidence" value="ECO:0007669"/>
    <property type="project" value="InterPro"/>
</dbReference>
<dbReference type="InterPro" id="IPR005200">
    <property type="entry name" value="Endo-beta-glucanase"/>
</dbReference>
<evidence type="ECO:0000256" key="8">
    <source>
        <dbReference type="ARBA" id="ARBA00023326"/>
    </source>
</evidence>
<sequence length="1101" mass="121303">MSPPRQDDDLNKNKDEESLLKGEDSTRAKNAGTAGTAASEKSALLSPEYMYSPSPNSTDRPSLTNLTEYGALMADREEGEAPLIQMQVNANNHNLPAANNSTSNNNNIANSLEMTNGRKFQRKNARTNCDAKKESHDPHSDSSSSGSSSATDNNFARPFSLNHPVHDLNLRTVQRPEWSAPNRELFADIQGPLPTNSWYQNLLLATRHEPTEEQRAYPMPYVVDTVGPIPGLRVHHTSMVASDLVLQLTNIPSHGLTLGAASQSMLLSSSATASKKYKVTHMTPLGVTLQWPNNQTTSSLTHSTSIVKGMPYATMAYSIQNDRKLYPTEARLREQAASDHDQDMPTIVSEVPISSPPLLDGQTNLDCKNVQLVQKEMQLQFQGSDYTWLVFVSRPVMVRCMETSSLPGTSFAVQFLLDNDDDDDDDDSRFEFETDNDEFNSIQFDWNVQKMRRDDHETEKNATSLLMFALLHHQDMFAASQKAGNKNPQLPSYPHGKGGPKSCATTLLGPACLVEGSTWMLQEKRQRASFRAPRPPRNEDLAVLVDAFRSDLNYSLPLYFQRGAGDTYFSGKMLAKLGRILTIGEELHEICASHDSPKECKGLDVPSPEQPEFQQALARLRSSVEVWINGTADTPFVYDGLATGGWGGVASCGCDFDESQQQCRNQYPDCPGFFNPGLNFGMAFYNDHHFHLGYHIYSAAVVAHFDPQWGRDHFEQSCCCGIAVSPLNGRNQESSSEAIASYEGVALYEQEMAKAWEGYDQDKVATAKQIGRYGEVLSASEVRSADRYYHIIESSREQQFPIQYTPLVIGIMWNTMAQFQTWFGGAAYLAYGIQLLPLTVAAEGRDSLEWSQELYQPFADSCTAHLAPCRDGGWSVLVLAILATVGQQDEAIQKTLELPSSVFTSAGGNGHSLTNTLWYLSTRPKVDDPLVVVDQNNDDGIKQTADLEKNMHPQGDENDVNEHQGPVVVDLNFNCSCPESCTERALNHFANGHSCGSRILWLMNEKDHNEYDACHQVGVEFSGDCGACDPTQCSSKETAASKSCPPCSTEICGDSKLNQCPLQSAPFLCTEGASKGGCSPSPWVLHDDGICESCCELSPAC</sequence>
<dbReference type="EC" id="3.2.1.39" evidence="3"/>
<comment type="caution">
    <text evidence="12">The sequence shown here is derived from an EMBL/GenBank/DDBJ whole genome shotgun (WGS) entry which is preliminary data.</text>
</comment>
<accession>A0A9N8EQD7</accession>
<feature type="domain" description="Glycosyl hydrolase family 81 C-terminal" evidence="11">
    <location>
        <begin position="561"/>
        <end position="713"/>
    </location>
</feature>
<evidence type="ECO:0000256" key="4">
    <source>
        <dbReference type="ARBA" id="ARBA00022801"/>
    </source>
</evidence>
<keyword evidence="8" id="KW-0624">Polysaccharide degradation</keyword>
<feature type="compositionally biased region" description="Polar residues" evidence="9">
    <location>
        <begin position="53"/>
        <end position="63"/>
    </location>
</feature>
<feature type="compositionally biased region" description="Low complexity" evidence="9">
    <location>
        <begin position="93"/>
        <end position="111"/>
    </location>
</feature>
<dbReference type="PANTHER" id="PTHR31983:SF0">
    <property type="entry name" value="GLUCAN ENDO-1,3-BETA-D-GLUCOSIDASE 2"/>
    <property type="match status" value="1"/>
</dbReference>
<organism evidence="12 13">
    <name type="scientific">Seminavis robusta</name>
    <dbReference type="NCBI Taxonomy" id="568900"/>
    <lineage>
        <taxon>Eukaryota</taxon>
        <taxon>Sar</taxon>
        <taxon>Stramenopiles</taxon>
        <taxon>Ochrophyta</taxon>
        <taxon>Bacillariophyta</taxon>
        <taxon>Bacillariophyceae</taxon>
        <taxon>Bacillariophycidae</taxon>
        <taxon>Naviculales</taxon>
        <taxon>Naviculaceae</taxon>
        <taxon>Seminavis</taxon>
    </lineage>
</organism>
<keyword evidence="7" id="KW-0961">Cell wall biogenesis/degradation</keyword>
<evidence type="ECO:0000256" key="2">
    <source>
        <dbReference type="ARBA" id="ARBA00010730"/>
    </source>
</evidence>
<evidence type="ECO:0000256" key="1">
    <source>
        <dbReference type="ARBA" id="ARBA00000382"/>
    </source>
</evidence>
<proteinExistence type="inferred from homology"/>
<protein>
    <recommendedName>
        <fullName evidence="3">glucan endo-1,3-beta-D-glucosidase</fullName>
        <ecNumber evidence="3">3.2.1.39</ecNumber>
    </recommendedName>
</protein>
<comment type="similarity">
    <text evidence="2">Belongs to the glycosyl hydrolase 81 family.</text>
</comment>
<dbReference type="AlphaFoldDB" id="A0A9N8EQD7"/>
<keyword evidence="4" id="KW-0378">Hydrolase</keyword>
<feature type="domain" description="Glycosyl hydrolase family 81 N-terminal" evidence="10">
    <location>
        <begin position="188"/>
        <end position="320"/>
    </location>
</feature>
<dbReference type="Proteomes" id="UP001153069">
    <property type="component" value="Unassembled WGS sequence"/>
</dbReference>
<dbReference type="GO" id="GO:0000272">
    <property type="term" value="P:polysaccharide catabolic process"/>
    <property type="evidence" value="ECO:0007669"/>
    <property type="project" value="UniProtKB-KW"/>
</dbReference>
<evidence type="ECO:0000256" key="9">
    <source>
        <dbReference type="SAM" id="MobiDB-lite"/>
    </source>
</evidence>
<feature type="domain" description="Glycosyl hydrolase family 81 C-terminal" evidence="11">
    <location>
        <begin position="727"/>
        <end position="919"/>
    </location>
</feature>
<evidence type="ECO:0000256" key="6">
    <source>
        <dbReference type="ARBA" id="ARBA00023295"/>
    </source>
</evidence>
<evidence type="ECO:0000313" key="12">
    <source>
        <dbReference type="EMBL" id="CAB9525332.1"/>
    </source>
</evidence>
<keyword evidence="13" id="KW-1185">Reference proteome</keyword>
<dbReference type="InterPro" id="IPR040720">
    <property type="entry name" value="GH81_C"/>
</dbReference>
<reference evidence="12" key="1">
    <citation type="submission" date="2020-06" db="EMBL/GenBank/DDBJ databases">
        <authorList>
            <consortium name="Plant Systems Biology data submission"/>
        </authorList>
    </citation>
    <scope>NUCLEOTIDE SEQUENCE</scope>
    <source>
        <strain evidence="12">D6</strain>
    </source>
</reference>
<evidence type="ECO:0000256" key="5">
    <source>
        <dbReference type="ARBA" id="ARBA00023277"/>
    </source>
</evidence>
<feature type="region of interest" description="Disordered" evidence="9">
    <location>
        <begin position="93"/>
        <end position="162"/>
    </location>
</feature>
<evidence type="ECO:0000259" key="11">
    <source>
        <dbReference type="Pfam" id="PF17652"/>
    </source>
</evidence>
<name>A0A9N8EQD7_9STRA</name>
<feature type="compositionally biased region" description="Basic and acidic residues" evidence="9">
    <location>
        <begin position="129"/>
        <end position="140"/>
    </location>
</feature>
<comment type="catalytic activity">
    <reaction evidence="1">
        <text>Hydrolysis of (1-&gt;3)-beta-D-glucosidic linkages in (1-&gt;3)-beta-D-glucans.</text>
        <dbReference type="EC" id="3.2.1.39"/>
    </reaction>
</comment>